<keyword evidence="5" id="KW-0067">ATP-binding</keyword>
<dbReference type="PRINTS" id="PR00941">
    <property type="entry name" value="CDATPASE"/>
</dbReference>
<dbReference type="GO" id="GO:0016020">
    <property type="term" value="C:membrane"/>
    <property type="evidence" value="ECO:0007669"/>
    <property type="project" value="InterPro"/>
</dbReference>
<keyword evidence="8 9" id="KW-0472">Membrane</keyword>
<sequence>TAAMIIALILVGKLLEEIARGRASEAVRRLLDLQPPVARLLKDDGTEEEVPVETVMPFDVLIVRPGDKVPLDGEVIEGASSVDESMITGESIPVPKMVGDQVIGGTVNKEGALKVEVTKIGMNTTLQQIVHMVEEAQLSRAPIQRLADTVAAYFVPIVIAVGLISFAGWYYVLGESFGFALTSFISVVIVACPCAMGIATPTAILVGAARGAENGILIKGGDYL</sequence>
<proteinExistence type="predicted"/>
<keyword evidence="4" id="KW-0547">Nucleotide-binding</keyword>
<dbReference type="SUPFAM" id="SSF81653">
    <property type="entry name" value="Calcium ATPase, transduction domain A"/>
    <property type="match status" value="1"/>
</dbReference>
<comment type="subcellular location">
    <subcellularLocation>
        <location evidence="1">Endomembrane system</location>
        <topology evidence="1">Multi-pass membrane protein</topology>
    </subcellularLocation>
</comment>
<dbReference type="EMBL" id="BARS01053821">
    <property type="protein sequence ID" value="GAG43131.1"/>
    <property type="molecule type" value="Genomic_DNA"/>
</dbReference>
<feature type="transmembrane region" description="Helical" evidence="9">
    <location>
        <begin position="150"/>
        <end position="172"/>
    </location>
</feature>
<dbReference type="AlphaFoldDB" id="X0Z3F7"/>
<dbReference type="GO" id="GO:0016887">
    <property type="term" value="F:ATP hydrolysis activity"/>
    <property type="evidence" value="ECO:0007669"/>
    <property type="project" value="InterPro"/>
</dbReference>
<keyword evidence="3" id="KW-0479">Metal-binding</keyword>
<reference evidence="11" key="1">
    <citation type="journal article" date="2014" name="Front. Microbiol.">
        <title>High frequency of phylogenetically diverse reductive dehalogenase-homologous genes in deep subseafloor sedimentary metagenomes.</title>
        <authorList>
            <person name="Kawai M."/>
            <person name="Futagami T."/>
            <person name="Toyoda A."/>
            <person name="Takaki Y."/>
            <person name="Nishi S."/>
            <person name="Hori S."/>
            <person name="Arai W."/>
            <person name="Tsubouchi T."/>
            <person name="Morono Y."/>
            <person name="Uchiyama I."/>
            <person name="Ito T."/>
            <person name="Fujiyama A."/>
            <person name="Inagaki F."/>
            <person name="Takami H."/>
        </authorList>
    </citation>
    <scope>NUCLEOTIDE SEQUENCE</scope>
    <source>
        <strain evidence="11">Expedition CK06-06</strain>
    </source>
</reference>
<feature type="non-terminal residue" evidence="11">
    <location>
        <position position="224"/>
    </location>
</feature>
<dbReference type="PANTHER" id="PTHR43520:SF8">
    <property type="entry name" value="P-TYPE CU(+) TRANSPORTER"/>
    <property type="match status" value="1"/>
</dbReference>
<feature type="transmembrane region" description="Helical" evidence="9">
    <location>
        <begin position="184"/>
        <end position="209"/>
    </location>
</feature>
<evidence type="ECO:0000313" key="11">
    <source>
        <dbReference type="EMBL" id="GAG43131.1"/>
    </source>
</evidence>
<dbReference type="InterPro" id="IPR001757">
    <property type="entry name" value="P_typ_ATPase"/>
</dbReference>
<dbReference type="GO" id="GO:0055070">
    <property type="term" value="P:copper ion homeostasis"/>
    <property type="evidence" value="ECO:0007669"/>
    <property type="project" value="TreeGrafter"/>
</dbReference>
<organism evidence="11">
    <name type="scientific">marine sediment metagenome</name>
    <dbReference type="NCBI Taxonomy" id="412755"/>
    <lineage>
        <taxon>unclassified sequences</taxon>
        <taxon>metagenomes</taxon>
        <taxon>ecological metagenomes</taxon>
    </lineage>
</organism>
<evidence type="ECO:0000256" key="9">
    <source>
        <dbReference type="SAM" id="Phobius"/>
    </source>
</evidence>
<evidence type="ECO:0000256" key="2">
    <source>
        <dbReference type="ARBA" id="ARBA00022692"/>
    </source>
</evidence>
<keyword evidence="2 9" id="KW-0812">Transmembrane</keyword>
<dbReference type="NCBIfam" id="TIGR01494">
    <property type="entry name" value="ATPase_P-type"/>
    <property type="match status" value="1"/>
</dbReference>
<evidence type="ECO:0000256" key="1">
    <source>
        <dbReference type="ARBA" id="ARBA00004127"/>
    </source>
</evidence>
<dbReference type="GO" id="GO:0005524">
    <property type="term" value="F:ATP binding"/>
    <property type="evidence" value="ECO:0007669"/>
    <property type="project" value="UniProtKB-KW"/>
</dbReference>
<evidence type="ECO:0000256" key="4">
    <source>
        <dbReference type="ARBA" id="ARBA00022741"/>
    </source>
</evidence>
<dbReference type="InterPro" id="IPR008250">
    <property type="entry name" value="ATPase_P-typ_transduc_dom_A_sf"/>
</dbReference>
<dbReference type="PANTHER" id="PTHR43520">
    <property type="entry name" value="ATP7, ISOFORM B"/>
    <property type="match status" value="1"/>
</dbReference>
<keyword evidence="6" id="KW-1278">Translocase</keyword>
<dbReference type="GO" id="GO:0012505">
    <property type="term" value="C:endomembrane system"/>
    <property type="evidence" value="ECO:0007669"/>
    <property type="project" value="UniProtKB-SubCell"/>
</dbReference>
<accession>X0Z3F7</accession>
<keyword evidence="7 9" id="KW-1133">Transmembrane helix</keyword>
<dbReference type="SUPFAM" id="SSF81665">
    <property type="entry name" value="Calcium ATPase, transmembrane domain M"/>
    <property type="match status" value="1"/>
</dbReference>
<evidence type="ECO:0000259" key="10">
    <source>
        <dbReference type="Pfam" id="PF00122"/>
    </source>
</evidence>
<protein>
    <recommendedName>
        <fullName evidence="10">P-type ATPase A domain-containing protein</fullName>
    </recommendedName>
</protein>
<evidence type="ECO:0000256" key="6">
    <source>
        <dbReference type="ARBA" id="ARBA00022967"/>
    </source>
</evidence>
<dbReference type="InterPro" id="IPR027256">
    <property type="entry name" value="P-typ_ATPase_IB"/>
</dbReference>
<dbReference type="InterPro" id="IPR059000">
    <property type="entry name" value="ATPase_P-type_domA"/>
</dbReference>
<feature type="non-terminal residue" evidence="11">
    <location>
        <position position="1"/>
    </location>
</feature>
<evidence type="ECO:0000256" key="7">
    <source>
        <dbReference type="ARBA" id="ARBA00022989"/>
    </source>
</evidence>
<evidence type="ECO:0000256" key="5">
    <source>
        <dbReference type="ARBA" id="ARBA00022840"/>
    </source>
</evidence>
<dbReference type="InterPro" id="IPR023298">
    <property type="entry name" value="ATPase_P-typ_TM_dom_sf"/>
</dbReference>
<dbReference type="GO" id="GO:0005507">
    <property type="term" value="F:copper ion binding"/>
    <property type="evidence" value="ECO:0007669"/>
    <property type="project" value="TreeGrafter"/>
</dbReference>
<evidence type="ECO:0000256" key="8">
    <source>
        <dbReference type="ARBA" id="ARBA00023136"/>
    </source>
</evidence>
<dbReference type="Pfam" id="PF00122">
    <property type="entry name" value="E1-E2_ATPase"/>
    <property type="match status" value="1"/>
</dbReference>
<feature type="domain" description="P-type ATPase A" evidence="10">
    <location>
        <begin position="33"/>
        <end position="134"/>
    </location>
</feature>
<comment type="caution">
    <text evidence="11">The sequence shown here is derived from an EMBL/GenBank/DDBJ whole genome shotgun (WGS) entry which is preliminary data.</text>
</comment>
<name>X0Z3F7_9ZZZZ</name>
<dbReference type="GO" id="GO:0043682">
    <property type="term" value="F:P-type divalent copper transporter activity"/>
    <property type="evidence" value="ECO:0007669"/>
    <property type="project" value="TreeGrafter"/>
</dbReference>
<dbReference type="Gene3D" id="2.70.150.10">
    <property type="entry name" value="Calcium-transporting ATPase, cytoplasmic transduction domain A"/>
    <property type="match status" value="1"/>
</dbReference>
<evidence type="ECO:0000256" key="3">
    <source>
        <dbReference type="ARBA" id="ARBA00022723"/>
    </source>
</evidence>
<gene>
    <name evidence="11" type="ORF">S01H1_79786</name>
</gene>
<dbReference type="FunFam" id="2.70.150.10:FF:000002">
    <property type="entry name" value="Copper-transporting ATPase 1, putative"/>
    <property type="match status" value="1"/>
</dbReference>